<proteinExistence type="predicted"/>
<evidence type="ECO:0000313" key="2">
    <source>
        <dbReference type="Proteomes" id="UP000246991"/>
    </source>
</evidence>
<name>A0A317SGG7_9PEZI</name>
<organism evidence="1 2">
    <name type="scientific">Tuber magnatum</name>
    <name type="common">white Piedmont truffle</name>
    <dbReference type="NCBI Taxonomy" id="42249"/>
    <lineage>
        <taxon>Eukaryota</taxon>
        <taxon>Fungi</taxon>
        <taxon>Dikarya</taxon>
        <taxon>Ascomycota</taxon>
        <taxon>Pezizomycotina</taxon>
        <taxon>Pezizomycetes</taxon>
        <taxon>Pezizales</taxon>
        <taxon>Tuberaceae</taxon>
        <taxon>Tuber</taxon>
    </lineage>
</organism>
<evidence type="ECO:0000313" key="1">
    <source>
        <dbReference type="EMBL" id="PWW73513.1"/>
    </source>
</evidence>
<comment type="caution">
    <text evidence="1">The sequence shown here is derived from an EMBL/GenBank/DDBJ whole genome shotgun (WGS) entry which is preliminary data.</text>
</comment>
<keyword evidence="2" id="KW-1185">Reference proteome</keyword>
<sequence length="94" mass="10232">MIPCPPPHLSNTIQSHPPTIPFSILPGYSIHPKLQHPNQSLPPIRVNPNFHQIPLSPTPSLNQYPCTLSTTGACARKSGIQSDLCNLLEHLGPD</sequence>
<dbReference type="Proteomes" id="UP000246991">
    <property type="component" value="Unassembled WGS sequence"/>
</dbReference>
<protein>
    <submittedName>
        <fullName evidence="1">Uncharacterized protein</fullName>
    </submittedName>
</protein>
<accession>A0A317SGG7</accession>
<dbReference type="AlphaFoldDB" id="A0A317SGG7"/>
<gene>
    <name evidence="1" type="ORF">C7212DRAFT_331908</name>
</gene>
<dbReference type="EMBL" id="PYWC01000078">
    <property type="protein sequence ID" value="PWW73513.1"/>
    <property type="molecule type" value="Genomic_DNA"/>
</dbReference>
<reference evidence="1 2" key="1">
    <citation type="submission" date="2018-03" db="EMBL/GenBank/DDBJ databases">
        <title>Genomes of Pezizomycetes fungi and the evolution of truffles.</title>
        <authorList>
            <person name="Murat C."/>
            <person name="Payen T."/>
            <person name="Noel B."/>
            <person name="Kuo A."/>
            <person name="Martin F.M."/>
        </authorList>
    </citation>
    <scope>NUCLEOTIDE SEQUENCE [LARGE SCALE GENOMIC DNA]</scope>
    <source>
        <strain evidence="1">091103-1</strain>
    </source>
</reference>